<dbReference type="EMBL" id="QPKB01000012">
    <property type="protein sequence ID" value="RWR96591.1"/>
    <property type="molecule type" value="Genomic_DNA"/>
</dbReference>
<protein>
    <submittedName>
        <fullName evidence="1">Uncharacterized protein</fullName>
    </submittedName>
</protein>
<keyword evidence="2" id="KW-1185">Reference proteome</keyword>
<name>A0A3S3NXW9_9MAGN</name>
<sequence>MEKGKASRREGKLVEAGTFKGSRMLNSKEAVMGAVLFTLRRAKSLEISRVYVLLDALEVIEAINGSRTTLPKGVARANPALVERLNNEDRPFAISENSRICKERDFVPRRSLYHGAPIRDHSDFSGTPVGGTTVPKVVARANPALVEWFNNEDRPFAISENSRITLSRGAFT</sequence>
<dbReference type="Proteomes" id="UP000283530">
    <property type="component" value="Unassembled WGS sequence"/>
</dbReference>
<evidence type="ECO:0000313" key="1">
    <source>
        <dbReference type="EMBL" id="RWR96591.1"/>
    </source>
</evidence>
<evidence type="ECO:0000313" key="2">
    <source>
        <dbReference type="Proteomes" id="UP000283530"/>
    </source>
</evidence>
<comment type="caution">
    <text evidence="1">The sequence shown here is derived from an EMBL/GenBank/DDBJ whole genome shotgun (WGS) entry which is preliminary data.</text>
</comment>
<organism evidence="1 2">
    <name type="scientific">Cinnamomum micranthum f. kanehirae</name>
    <dbReference type="NCBI Taxonomy" id="337451"/>
    <lineage>
        <taxon>Eukaryota</taxon>
        <taxon>Viridiplantae</taxon>
        <taxon>Streptophyta</taxon>
        <taxon>Embryophyta</taxon>
        <taxon>Tracheophyta</taxon>
        <taxon>Spermatophyta</taxon>
        <taxon>Magnoliopsida</taxon>
        <taxon>Magnoliidae</taxon>
        <taxon>Laurales</taxon>
        <taxon>Lauraceae</taxon>
        <taxon>Cinnamomum</taxon>
    </lineage>
</organism>
<proteinExistence type="predicted"/>
<dbReference type="OrthoDB" id="10558146at2759"/>
<gene>
    <name evidence="1" type="ORF">CKAN_02598500</name>
</gene>
<dbReference type="AlphaFoldDB" id="A0A3S3NXW9"/>
<reference evidence="1 2" key="1">
    <citation type="journal article" date="2019" name="Nat. Plants">
        <title>Stout camphor tree genome fills gaps in understanding of flowering plant genome evolution.</title>
        <authorList>
            <person name="Chaw S.M."/>
            <person name="Liu Y.C."/>
            <person name="Wu Y.W."/>
            <person name="Wang H.Y."/>
            <person name="Lin C.I."/>
            <person name="Wu C.S."/>
            <person name="Ke H.M."/>
            <person name="Chang L.Y."/>
            <person name="Hsu C.Y."/>
            <person name="Yang H.T."/>
            <person name="Sudianto E."/>
            <person name="Hsu M.H."/>
            <person name="Wu K.P."/>
            <person name="Wang L.N."/>
            <person name="Leebens-Mack J.H."/>
            <person name="Tsai I.J."/>
        </authorList>
    </citation>
    <scope>NUCLEOTIDE SEQUENCE [LARGE SCALE GENOMIC DNA]</scope>
    <source>
        <strain evidence="2">cv. Chaw 1501</strain>
        <tissue evidence="1">Young leaves</tissue>
    </source>
</reference>
<accession>A0A3S3NXW9</accession>